<dbReference type="GO" id="GO:0022904">
    <property type="term" value="P:respiratory electron transport chain"/>
    <property type="evidence" value="ECO:0007669"/>
    <property type="project" value="TreeGrafter"/>
</dbReference>
<reference evidence="13 14" key="1">
    <citation type="submission" date="2016-10" db="EMBL/GenBank/DDBJ databases">
        <authorList>
            <person name="de Groot N.N."/>
        </authorList>
    </citation>
    <scope>NUCLEOTIDE SEQUENCE [LARGE SCALE GENOMIC DNA]</scope>
    <source>
        <strain evidence="13 14">DSM 15269</strain>
    </source>
</reference>
<comment type="cofactor">
    <cofactor evidence="2">
        <name>[4Fe-4S] cluster</name>
        <dbReference type="ChEBI" id="CHEBI:49883"/>
    </cofactor>
</comment>
<gene>
    <name evidence="13" type="ORF">SAMN04488516_101384</name>
</gene>
<dbReference type="GO" id="GO:0051537">
    <property type="term" value="F:2 iron, 2 sulfur cluster binding"/>
    <property type="evidence" value="ECO:0007669"/>
    <property type="project" value="UniProtKB-KW"/>
</dbReference>
<dbReference type="Pfam" id="PF13085">
    <property type="entry name" value="Fer2_3"/>
    <property type="match status" value="1"/>
</dbReference>
<dbReference type="SUPFAM" id="SSF54292">
    <property type="entry name" value="2Fe-2S ferredoxin-like"/>
    <property type="match status" value="1"/>
</dbReference>
<evidence type="ECO:0000256" key="8">
    <source>
        <dbReference type="ARBA" id="ARBA00023004"/>
    </source>
</evidence>
<dbReference type="RefSeq" id="WP_092062538.1">
    <property type="nucleotide sequence ID" value="NZ_FNIN01000001.1"/>
</dbReference>
<dbReference type="GO" id="GO:0046872">
    <property type="term" value="F:metal ion binding"/>
    <property type="evidence" value="ECO:0007669"/>
    <property type="project" value="UniProtKB-KW"/>
</dbReference>
<dbReference type="PROSITE" id="PS51379">
    <property type="entry name" value="4FE4S_FER_2"/>
    <property type="match status" value="1"/>
</dbReference>
<dbReference type="InterPro" id="IPR017896">
    <property type="entry name" value="4Fe4S_Fe-S-bd"/>
</dbReference>
<evidence type="ECO:0000256" key="11">
    <source>
        <dbReference type="ARBA" id="ARBA00066269"/>
    </source>
</evidence>
<keyword evidence="14" id="KW-1185">Reference proteome</keyword>
<comment type="cofactor">
    <cofactor evidence="10">
        <name>[2Fe-2S] cluster</name>
        <dbReference type="ChEBI" id="CHEBI:190135"/>
    </cofactor>
</comment>
<dbReference type="GO" id="GO:0006099">
    <property type="term" value="P:tricarboxylic acid cycle"/>
    <property type="evidence" value="ECO:0007669"/>
    <property type="project" value="InterPro"/>
</dbReference>
<proteinExistence type="inferred from homology"/>
<dbReference type="OrthoDB" id="9804391at2"/>
<dbReference type="NCBIfam" id="TIGR00384">
    <property type="entry name" value="dhsB"/>
    <property type="match status" value="1"/>
</dbReference>
<evidence type="ECO:0000256" key="5">
    <source>
        <dbReference type="ARBA" id="ARBA00022714"/>
    </source>
</evidence>
<comment type="cofactor">
    <cofactor evidence="1">
        <name>[3Fe-4S] cluster</name>
        <dbReference type="ChEBI" id="CHEBI:21137"/>
    </cofactor>
</comment>
<dbReference type="GO" id="GO:0016491">
    <property type="term" value="F:oxidoreductase activity"/>
    <property type="evidence" value="ECO:0007669"/>
    <property type="project" value="UniProtKB-KW"/>
</dbReference>
<evidence type="ECO:0000256" key="3">
    <source>
        <dbReference type="ARBA" id="ARBA00009433"/>
    </source>
</evidence>
<sequence length="249" mass="28246">MARILQFNIFRYNPNDPDSKPHLQSFYLDETPNLNLFIALNRIREEQDPSLMFDFCCRAAICGACAMVINGKPGLACKTKTKDLPEQINLLPLPGFKLVGDLSVDTGTWFRAMNERIEAWVHSTKEFDPSAEEERMDNALAEQIYELDRCIECGCCIAACATAQMRPDFLGAVALNRIARFILDPRDERTDKDYFEIVGSDQGIFGCMGLLACEDVCPKNIPLQDQLGYLRRKMGIAAVKNYLSWRKKK</sequence>
<evidence type="ECO:0000256" key="6">
    <source>
        <dbReference type="ARBA" id="ARBA00022723"/>
    </source>
</evidence>
<dbReference type="PANTHER" id="PTHR11921">
    <property type="entry name" value="SUCCINATE DEHYDROGENASE IRON-SULFUR PROTEIN"/>
    <property type="match status" value="1"/>
</dbReference>
<evidence type="ECO:0000256" key="9">
    <source>
        <dbReference type="ARBA" id="ARBA00023014"/>
    </source>
</evidence>
<evidence type="ECO:0000313" key="14">
    <source>
        <dbReference type="Proteomes" id="UP000199602"/>
    </source>
</evidence>
<dbReference type="FunFam" id="1.10.1060.10:FF:000003">
    <property type="entry name" value="Succinate dehydrogenase iron-sulfur subunit"/>
    <property type="match status" value="1"/>
</dbReference>
<keyword evidence="6" id="KW-0479">Metal-binding</keyword>
<keyword evidence="4" id="KW-0004">4Fe-4S</keyword>
<dbReference type="InterPro" id="IPR004489">
    <property type="entry name" value="Succ_DH/fum_Rdtase_Fe-S"/>
</dbReference>
<evidence type="ECO:0000256" key="2">
    <source>
        <dbReference type="ARBA" id="ARBA00001966"/>
    </source>
</evidence>
<dbReference type="PANTHER" id="PTHR11921:SF36">
    <property type="entry name" value="FUMARATE REDUCTASE IRON-SULFUR SUBUNIT"/>
    <property type="match status" value="1"/>
</dbReference>
<dbReference type="SUPFAM" id="SSF46548">
    <property type="entry name" value="alpha-helical ferredoxin"/>
    <property type="match status" value="1"/>
</dbReference>
<dbReference type="AlphaFoldDB" id="A0A1H0AEG4"/>
<evidence type="ECO:0000256" key="10">
    <source>
        <dbReference type="ARBA" id="ARBA00034078"/>
    </source>
</evidence>
<dbReference type="InterPro" id="IPR025192">
    <property type="entry name" value="Succ_DH/fum_Rdtase_N"/>
</dbReference>
<evidence type="ECO:0000256" key="7">
    <source>
        <dbReference type="ARBA" id="ARBA00023002"/>
    </source>
</evidence>
<keyword evidence="7" id="KW-0560">Oxidoreductase</keyword>
<dbReference type="Gene3D" id="1.10.1060.10">
    <property type="entry name" value="Alpha-helical ferredoxin"/>
    <property type="match status" value="1"/>
</dbReference>
<dbReference type="EMBL" id="FNIN01000001">
    <property type="protein sequence ID" value="SDN31940.1"/>
    <property type="molecule type" value="Genomic_DNA"/>
</dbReference>
<dbReference type="Pfam" id="PF13183">
    <property type="entry name" value="Fer4_8"/>
    <property type="match status" value="1"/>
</dbReference>
<evidence type="ECO:0000313" key="13">
    <source>
        <dbReference type="EMBL" id="SDN31940.1"/>
    </source>
</evidence>
<keyword evidence="9" id="KW-0411">Iron-sulfur</keyword>
<keyword evidence="5" id="KW-0001">2Fe-2S</keyword>
<protein>
    <submittedName>
        <fullName evidence="13">Fumarate reductase iron-sulfur subunit</fullName>
    </submittedName>
</protein>
<keyword evidence="8" id="KW-0408">Iron</keyword>
<dbReference type="PROSITE" id="PS00197">
    <property type="entry name" value="2FE2S_FER_1"/>
    <property type="match status" value="1"/>
</dbReference>
<dbReference type="InterPro" id="IPR050573">
    <property type="entry name" value="SDH/FRD_Iron-Sulfur"/>
</dbReference>
<dbReference type="STRING" id="206665.SAMN04488516_101384"/>
<name>A0A1H0AEG4_9BACT</name>
<dbReference type="InterPro" id="IPR036010">
    <property type="entry name" value="2Fe-2S_ferredoxin-like_sf"/>
</dbReference>
<dbReference type="Proteomes" id="UP000199602">
    <property type="component" value="Unassembled WGS sequence"/>
</dbReference>
<organism evidence="13 14">
    <name type="scientific">Desulfonauticus submarinus</name>
    <dbReference type="NCBI Taxonomy" id="206665"/>
    <lineage>
        <taxon>Bacteria</taxon>
        <taxon>Pseudomonadati</taxon>
        <taxon>Thermodesulfobacteriota</taxon>
        <taxon>Desulfovibrionia</taxon>
        <taxon>Desulfovibrionales</taxon>
        <taxon>Desulfonauticaceae</taxon>
        <taxon>Desulfonauticus</taxon>
    </lineage>
</organism>
<comment type="subunit">
    <text evidence="11">Part of an enzyme complex containing three subunits: a flavoprotein (frdA), an iron-sulfur protein (frdB), and diheme cytochrome b (frdC).</text>
</comment>
<dbReference type="NCBIfam" id="NF010071">
    <property type="entry name" value="PRK13552.1"/>
    <property type="match status" value="1"/>
</dbReference>
<accession>A0A1H0AEG4</accession>
<dbReference type="InterPro" id="IPR006058">
    <property type="entry name" value="2Fe2S_fd_BS"/>
</dbReference>
<feature type="domain" description="4Fe-4S ferredoxin-type" evidence="12">
    <location>
        <begin position="141"/>
        <end position="170"/>
    </location>
</feature>
<evidence type="ECO:0000259" key="12">
    <source>
        <dbReference type="PROSITE" id="PS51379"/>
    </source>
</evidence>
<dbReference type="InterPro" id="IPR009051">
    <property type="entry name" value="Helical_ferredxn"/>
</dbReference>
<evidence type="ECO:0000256" key="4">
    <source>
        <dbReference type="ARBA" id="ARBA00022485"/>
    </source>
</evidence>
<dbReference type="InterPro" id="IPR012675">
    <property type="entry name" value="Beta-grasp_dom_sf"/>
</dbReference>
<comment type="similarity">
    <text evidence="3">Belongs to the succinate dehydrogenase/fumarate reductase iron-sulfur protein family.</text>
</comment>
<dbReference type="GO" id="GO:0009055">
    <property type="term" value="F:electron transfer activity"/>
    <property type="evidence" value="ECO:0007669"/>
    <property type="project" value="InterPro"/>
</dbReference>
<dbReference type="Gene3D" id="3.10.20.30">
    <property type="match status" value="1"/>
</dbReference>
<evidence type="ECO:0000256" key="1">
    <source>
        <dbReference type="ARBA" id="ARBA00001927"/>
    </source>
</evidence>
<dbReference type="GO" id="GO:0051539">
    <property type="term" value="F:4 iron, 4 sulfur cluster binding"/>
    <property type="evidence" value="ECO:0007669"/>
    <property type="project" value="UniProtKB-KW"/>
</dbReference>